<evidence type="ECO:0000313" key="2">
    <source>
        <dbReference type="EMBL" id="KAJ1136538.1"/>
    </source>
</evidence>
<evidence type="ECO:0000256" key="1">
    <source>
        <dbReference type="SAM" id="MobiDB-lite"/>
    </source>
</evidence>
<feature type="compositionally biased region" description="Basic and acidic residues" evidence="1">
    <location>
        <begin position="41"/>
        <end position="52"/>
    </location>
</feature>
<reference evidence="2" key="1">
    <citation type="journal article" date="2022" name="bioRxiv">
        <title>Sequencing and chromosome-scale assembly of the giantPleurodeles waltlgenome.</title>
        <authorList>
            <person name="Brown T."/>
            <person name="Elewa A."/>
            <person name="Iarovenko S."/>
            <person name="Subramanian E."/>
            <person name="Araus A.J."/>
            <person name="Petzold A."/>
            <person name="Susuki M."/>
            <person name="Suzuki K.-i.T."/>
            <person name="Hayashi T."/>
            <person name="Toyoda A."/>
            <person name="Oliveira C."/>
            <person name="Osipova E."/>
            <person name="Leigh N.D."/>
            <person name="Simon A."/>
            <person name="Yun M.H."/>
        </authorList>
    </citation>
    <scope>NUCLEOTIDE SEQUENCE</scope>
    <source>
        <strain evidence="2">20211129_DDA</strain>
        <tissue evidence="2">Liver</tissue>
    </source>
</reference>
<feature type="region of interest" description="Disordered" evidence="1">
    <location>
        <begin position="28"/>
        <end position="61"/>
    </location>
</feature>
<organism evidence="2 3">
    <name type="scientific">Pleurodeles waltl</name>
    <name type="common">Iberian ribbed newt</name>
    <dbReference type="NCBI Taxonomy" id="8319"/>
    <lineage>
        <taxon>Eukaryota</taxon>
        <taxon>Metazoa</taxon>
        <taxon>Chordata</taxon>
        <taxon>Craniata</taxon>
        <taxon>Vertebrata</taxon>
        <taxon>Euteleostomi</taxon>
        <taxon>Amphibia</taxon>
        <taxon>Batrachia</taxon>
        <taxon>Caudata</taxon>
        <taxon>Salamandroidea</taxon>
        <taxon>Salamandridae</taxon>
        <taxon>Pleurodelinae</taxon>
        <taxon>Pleurodeles</taxon>
    </lineage>
</organism>
<evidence type="ECO:0000313" key="3">
    <source>
        <dbReference type="Proteomes" id="UP001066276"/>
    </source>
</evidence>
<proteinExistence type="predicted"/>
<sequence length="77" mass="8307">MESVKGVSEILFQLRTIINIPGCQECDPEAAEPGWQLGPPDRGEEPQDEPRRPAPSASVIPSWAGPVLRSVSSVGQR</sequence>
<dbReference type="AlphaFoldDB" id="A0AAV7Q872"/>
<dbReference type="EMBL" id="JANPWB010000010">
    <property type="protein sequence ID" value="KAJ1136538.1"/>
    <property type="molecule type" value="Genomic_DNA"/>
</dbReference>
<comment type="caution">
    <text evidence="2">The sequence shown here is derived from an EMBL/GenBank/DDBJ whole genome shotgun (WGS) entry which is preliminary data.</text>
</comment>
<keyword evidence="3" id="KW-1185">Reference proteome</keyword>
<accession>A0AAV7Q872</accession>
<gene>
    <name evidence="2" type="ORF">NDU88_002953</name>
</gene>
<protein>
    <submittedName>
        <fullName evidence="2">Uncharacterized protein</fullName>
    </submittedName>
</protein>
<name>A0AAV7Q872_PLEWA</name>
<dbReference type="Proteomes" id="UP001066276">
    <property type="component" value="Chromosome 6"/>
</dbReference>